<feature type="compositionally biased region" description="Polar residues" evidence="1">
    <location>
        <begin position="378"/>
        <end position="411"/>
    </location>
</feature>
<feature type="compositionally biased region" description="Low complexity" evidence="1">
    <location>
        <begin position="425"/>
        <end position="460"/>
    </location>
</feature>
<sequence length="601" mass="63596">MASDGGKGKDPLDPYGDADDILDYGDFDLESDLLDADIAAAAAAGTYDDLDLESEDILAIDEAVENGAAANVEVKAKESPTTQGNGTTAASSSVGGVSKENNNLGAKDPSKTDKSVPTRDTSGFQESKKGDFRAQQESNRSQLDNFQGEHSRQLSGTGRGSPGAPRGRGGQGYMGMGRGNFQGGRGMGHYPMMPMGMGMPVGMGMGMGMNRGMAPNMNMGMNMGMGMGMGMNMNMNMNMGMNMGMMDSMHLGMNNPRFPGNQGMNYPYGGSPSMSGGMMNQGMTGMNPRGPQGNKGAPGRTIHINPNFQKRTGVSPIPGMGGAPQDQQHHQSPQYPQQQRPQYQDSDRQLRQTSSRDDFNGDDGIRRNQSYPDRDGTRTGNQGPVGSASSVSDRGDQSTGDNYRTPTGSNSGDRDKKGRRLSDAGRSMSLDSPGSSLSARSHSPLGKGSSGSISSRLSLGVKRSGEELGDSNKTPKSNGSSTPRSEQMRSANTPQRELGSVSFLRDKSEPVGARRDMDNGPNAVAKGFVKMENVPECVSDASIRKLADGISGVGRVLSISKLDNRALKLGFASMEEAKFFRRQINRTTVEGSLVTVTLASS</sequence>
<feature type="compositionally biased region" description="Polar residues" evidence="1">
    <location>
        <begin position="79"/>
        <end position="104"/>
    </location>
</feature>
<reference evidence="2" key="1">
    <citation type="journal article" date="2020" name="Fungal Divers.">
        <title>Resolving the Mortierellaceae phylogeny through synthesis of multi-gene phylogenetics and phylogenomics.</title>
        <authorList>
            <person name="Vandepol N."/>
            <person name="Liber J."/>
            <person name="Desiro A."/>
            <person name="Na H."/>
            <person name="Kennedy M."/>
            <person name="Barry K."/>
            <person name="Grigoriev I.V."/>
            <person name="Miller A.N."/>
            <person name="O'Donnell K."/>
            <person name="Stajich J.E."/>
            <person name="Bonito G."/>
        </authorList>
    </citation>
    <scope>NUCLEOTIDE SEQUENCE</scope>
    <source>
        <strain evidence="2">KOD948</strain>
    </source>
</reference>
<accession>A0A9P6U2G2</accession>
<feature type="compositionally biased region" description="Basic and acidic residues" evidence="1">
    <location>
        <begin position="345"/>
        <end position="377"/>
    </location>
</feature>
<protein>
    <recommendedName>
        <fullName evidence="4">RRM domain-containing protein</fullName>
    </recommendedName>
</protein>
<feature type="compositionally biased region" description="Basic and acidic residues" evidence="1">
    <location>
        <begin position="412"/>
        <end position="423"/>
    </location>
</feature>
<organism evidence="2 3">
    <name type="scientific">Mortierella polycephala</name>
    <dbReference type="NCBI Taxonomy" id="41804"/>
    <lineage>
        <taxon>Eukaryota</taxon>
        <taxon>Fungi</taxon>
        <taxon>Fungi incertae sedis</taxon>
        <taxon>Mucoromycota</taxon>
        <taxon>Mortierellomycotina</taxon>
        <taxon>Mortierellomycetes</taxon>
        <taxon>Mortierellales</taxon>
        <taxon>Mortierellaceae</taxon>
        <taxon>Mortierella</taxon>
    </lineage>
</organism>
<dbReference type="Proteomes" id="UP000726737">
    <property type="component" value="Unassembled WGS sequence"/>
</dbReference>
<feature type="region of interest" description="Disordered" evidence="1">
    <location>
        <begin position="74"/>
        <end position="178"/>
    </location>
</feature>
<feature type="compositionally biased region" description="Polar residues" evidence="1">
    <location>
        <begin position="471"/>
        <end position="495"/>
    </location>
</feature>
<gene>
    <name evidence="2" type="ORF">BG011_003860</name>
</gene>
<feature type="region of interest" description="Disordered" evidence="1">
    <location>
        <begin position="285"/>
        <end position="519"/>
    </location>
</feature>
<evidence type="ECO:0008006" key="4">
    <source>
        <dbReference type="Google" id="ProtNLM"/>
    </source>
</evidence>
<dbReference type="AlphaFoldDB" id="A0A9P6U2G2"/>
<feature type="compositionally biased region" description="Polar residues" evidence="1">
    <location>
        <begin position="135"/>
        <end position="145"/>
    </location>
</feature>
<feature type="compositionally biased region" description="Low complexity" evidence="1">
    <location>
        <begin position="324"/>
        <end position="344"/>
    </location>
</feature>
<feature type="compositionally biased region" description="Gly residues" evidence="1">
    <location>
        <begin position="157"/>
        <end position="178"/>
    </location>
</feature>
<dbReference type="OrthoDB" id="2442127at2759"/>
<keyword evidence="3" id="KW-1185">Reference proteome</keyword>
<comment type="caution">
    <text evidence="2">The sequence shown here is derived from an EMBL/GenBank/DDBJ whole genome shotgun (WGS) entry which is preliminary data.</text>
</comment>
<name>A0A9P6U2G2_9FUNG</name>
<evidence type="ECO:0000313" key="2">
    <source>
        <dbReference type="EMBL" id="KAG0257645.1"/>
    </source>
</evidence>
<evidence type="ECO:0000313" key="3">
    <source>
        <dbReference type="Proteomes" id="UP000726737"/>
    </source>
</evidence>
<feature type="compositionally biased region" description="Basic and acidic residues" evidence="1">
    <location>
        <begin position="504"/>
        <end position="518"/>
    </location>
</feature>
<proteinExistence type="predicted"/>
<dbReference type="EMBL" id="JAAAJA010000251">
    <property type="protein sequence ID" value="KAG0257645.1"/>
    <property type="molecule type" value="Genomic_DNA"/>
</dbReference>
<evidence type="ECO:0000256" key="1">
    <source>
        <dbReference type="SAM" id="MobiDB-lite"/>
    </source>
</evidence>
<feature type="compositionally biased region" description="Basic and acidic residues" evidence="1">
    <location>
        <begin position="108"/>
        <end position="117"/>
    </location>
</feature>